<dbReference type="HAMAP" id="MF_00274">
    <property type="entry name" value="DNA_YbaB_EbfC"/>
    <property type="match status" value="1"/>
</dbReference>
<keyword evidence="3 9" id="KW-0812">Transmembrane</keyword>
<dbReference type="Pfam" id="PF01595">
    <property type="entry name" value="CNNM"/>
    <property type="match status" value="1"/>
</dbReference>
<comment type="function">
    <text evidence="7">Binds to DNA and alters its conformation. May be involved in regulation of gene expression, nucleoid organization and DNA protection.</text>
</comment>
<dbReference type="GO" id="GO:0043590">
    <property type="term" value="C:bacterial nucleoid"/>
    <property type="evidence" value="ECO:0007669"/>
    <property type="project" value="UniProtKB-UniRule"/>
</dbReference>
<keyword evidence="2" id="KW-1003">Cell membrane</keyword>
<dbReference type="PANTHER" id="PTHR43099">
    <property type="entry name" value="UPF0053 PROTEIN YRKA"/>
    <property type="match status" value="1"/>
</dbReference>
<evidence type="ECO:0000256" key="1">
    <source>
        <dbReference type="ARBA" id="ARBA00004651"/>
    </source>
</evidence>
<dbReference type="Gene3D" id="3.30.1310.10">
    <property type="entry name" value="Nucleoid-associated protein YbaB-like domain"/>
    <property type="match status" value="1"/>
</dbReference>
<evidence type="ECO:0000313" key="16">
    <source>
        <dbReference type="Proteomes" id="UP000317716"/>
    </source>
</evidence>
<dbReference type="SMART" id="SM00116">
    <property type="entry name" value="CBS"/>
    <property type="match status" value="2"/>
</dbReference>
<dbReference type="PROSITE" id="PS51371">
    <property type="entry name" value="CBS"/>
    <property type="match status" value="2"/>
</dbReference>
<evidence type="ECO:0000256" key="12">
    <source>
        <dbReference type="SAM" id="Phobius"/>
    </source>
</evidence>
<feature type="domain" description="CBS" evidence="13">
    <location>
        <begin position="599"/>
        <end position="656"/>
    </location>
</feature>
<dbReference type="InterPro" id="IPR044751">
    <property type="entry name" value="Ion_transp-like_CBS"/>
</dbReference>
<dbReference type="GO" id="GO:0005737">
    <property type="term" value="C:cytoplasm"/>
    <property type="evidence" value="ECO:0007669"/>
    <property type="project" value="UniProtKB-UniRule"/>
</dbReference>
<keyword evidence="6 9" id="KW-0472">Membrane</keyword>
<reference evidence="15 16" key="1">
    <citation type="journal article" date="2019" name="Nat. Microbiol.">
        <title>Mediterranean grassland soil C-N compound turnover is dependent on rainfall and depth, and is mediated by genomically divergent microorganisms.</title>
        <authorList>
            <person name="Diamond S."/>
            <person name="Andeer P.F."/>
            <person name="Li Z."/>
            <person name="Crits-Christoph A."/>
            <person name="Burstein D."/>
            <person name="Anantharaman K."/>
            <person name="Lane K.R."/>
            <person name="Thomas B.C."/>
            <person name="Pan C."/>
            <person name="Northen T.R."/>
            <person name="Banfield J.F."/>
        </authorList>
    </citation>
    <scope>NUCLEOTIDE SEQUENCE [LARGE SCALE GENOMIC DNA]</scope>
    <source>
        <strain evidence="15">WS_2</strain>
    </source>
</reference>
<dbReference type="NCBIfam" id="TIGR00103">
    <property type="entry name" value="DNA_YbaB_EbfC"/>
    <property type="match status" value="1"/>
</dbReference>
<evidence type="ECO:0000256" key="4">
    <source>
        <dbReference type="ARBA" id="ARBA00022737"/>
    </source>
</evidence>
<dbReference type="GO" id="GO:0005886">
    <property type="term" value="C:plasma membrane"/>
    <property type="evidence" value="ECO:0007669"/>
    <property type="project" value="UniProtKB-SubCell"/>
</dbReference>
<feature type="compositionally biased region" description="Low complexity" evidence="11">
    <location>
        <begin position="207"/>
        <end position="223"/>
    </location>
</feature>
<gene>
    <name evidence="15" type="ORF">E6K72_01380</name>
</gene>
<dbReference type="Proteomes" id="UP000317716">
    <property type="component" value="Unassembled WGS sequence"/>
</dbReference>
<dbReference type="PANTHER" id="PTHR43099:SF5">
    <property type="entry name" value="HLYC_CORC FAMILY TRANSPORTER"/>
    <property type="match status" value="1"/>
</dbReference>
<feature type="domain" description="CBS" evidence="13">
    <location>
        <begin position="535"/>
        <end position="595"/>
    </location>
</feature>
<dbReference type="CDD" id="cd04590">
    <property type="entry name" value="CBS_pair_CorC_HlyC_assoc"/>
    <property type="match status" value="1"/>
</dbReference>
<evidence type="ECO:0000256" key="3">
    <source>
        <dbReference type="ARBA" id="ARBA00022692"/>
    </source>
</evidence>
<dbReference type="Gene3D" id="3.10.580.10">
    <property type="entry name" value="CBS-domain"/>
    <property type="match status" value="1"/>
</dbReference>
<dbReference type="GO" id="GO:0003677">
    <property type="term" value="F:DNA binding"/>
    <property type="evidence" value="ECO:0007669"/>
    <property type="project" value="UniProtKB-UniRule"/>
</dbReference>
<comment type="subunit">
    <text evidence="7">Homodimer.</text>
</comment>
<dbReference type="InterPro" id="IPR002550">
    <property type="entry name" value="CNNM"/>
</dbReference>
<organism evidence="15 16">
    <name type="scientific">Eiseniibacteriota bacterium</name>
    <dbReference type="NCBI Taxonomy" id="2212470"/>
    <lineage>
        <taxon>Bacteria</taxon>
        <taxon>Candidatus Eiseniibacteriota</taxon>
    </lineage>
</organism>
<keyword evidence="8" id="KW-0129">CBS domain</keyword>
<evidence type="ECO:0000259" key="13">
    <source>
        <dbReference type="PROSITE" id="PS51371"/>
    </source>
</evidence>
<feature type="compositionally biased region" description="Basic residues" evidence="11">
    <location>
        <begin position="154"/>
        <end position="187"/>
    </location>
</feature>
<feature type="transmembrane region" description="Helical" evidence="12">
    <location>
        <begin position="317"/>
        <end position="340"/>
    </location>
</feature>
<keyword evidence="5 9" id="KW-1133">Transmembrane helix</keyword>
<evidence type="ECO:0000256" key="6">
    <source>
        <dbReference type="ARBA" id="ARBA00023136"/>
    </source>
</evidence>
<feature type="region of interest" description="Disordered" evidence="11">
    <location>
        <begin position="660"/>
        <end position="714"/>
    </location>
</feature>
<comment type="caution">
    <text evidence="15">The sequence shown here is derived from an EMBL/GenBank/DDBJ whole genome shotgun (WGS) entry which is preliminary data.</text>
</comment>
<feature type="compositionally biased region" description="Low complexity" evidence="11">
    <location>
        <begin position="673"/>
        <end position="689"/>
    </location>
</feature>
<evidence type="ECO:0000256" key="8">
    <source>
        <dbReference type="PROSITE-ProRule" id="PRU00703"/>
    </source>
</evidence>
<keyword evidence="7" id="KW-0963">Cytoplasm</keyword>
<proteinExistence type="inferred from homology"/>
<evidence type="ECO:0000256" key="2">
    <source>
        <dbReference type="ARBA" id="ARBA00022475"/>
    </source>
</evidence>
<evidence type="ECO:0000313" key="15">
    <source>
        <dbReference type="EMBL" id="TMQ59755.1"/>
    </source>
</evidence>
<dbReference type="InterPro" id="IPR046342">
    <property type="entry name" value="CBS_dom_sf"/>
</dbReference>
<comment type="subcellular location">
    <subcellularLocation>
        <location evidence="1">Cell membrane</location>
        <topology evidence="1">Multi-pass membrane protein</topology>
    </subcellularLocation>
    <subcellularLocation>
        <location evidence="7">Cytoplasm</location>
        <location evidence="7">Nucleoid</location>
    </subcellularLocation>
</comment>
<dbReference type="InterPro" id="IPR051676">
    <property type="entry name" value="UPF0053_domain"/>
</dbReference>
<name>A0A538T803_UNCEI</name>
<evidence type="ECO:0000256" key="5">
    <source>
        <dbReference type="ARBA" id="ARBA00022989"/>
    </source>
</evidence>
<dbReference type="SUPFAM" id="SSF82607">
    <property type="entry name" value="YbaB-like"/>
    <property type="match status" value="1"/>
</dbReference>
<protein>
    <recommendedName>
        <fullName evidence="7">Nucleoid-associated protein E6K72_01380</fullName>
    </recommendedName>
</protein>
<evidence type="ECO:0000256" key="9">
    <source>
        <dbReference type="PROSITE-ProRule" id="PRU01193"/>
    </source>
</evidence>
<feature type="compositionally biased region" description="Basic residues" evidence="11">
    <location>
        <begin position="281"/>
        <end position="299"/>
    </location>
</feature>
<evidence type="ECO:0000256" key="11">
    <source>
        <dbReference type="SAM" id="MobiDB-lite"/>
    </source>
</evidence>
<dbReference type="EMBL" id="VBOS01000039">
    <property type="protein sequence ID" value="TMQ59755.1"/>
    <property type="molecule type" value="Genomic_DNA"/>
</dbReference>
<feature type="compositionally biased region" description="Low complexity" evidence="11">
    <location>
        <begin position="112"/>
        <end position="132"/>
    </location>
</feature>
<keyword evidence="4" id="KW-0677">Repeat</keyword>
<dbReference type="InterPro" id="IPR000644">
    <property type="entry name" value="CBS_dom"/>
</dbReference>
<feature type="transmembrane region" description="Helical" evidence="12">
    <location>
        <begin position="409"/>
        <end position="433"/>
    </location>
</feature>
<feature type="compositionally biased region" description="Basic residues" evidence="11">
    <location>
        <begin position="194"/>
        <end position="206"/>
    </location>
</feature>
<comment type="similarity">
    <text evidence="7">Belongs to the YbaB/EbfC family.</text>
</comment>
<evidence type="ECO:0000256" key="7">
    <source>
        <dbReference type="HAMAP-Rule" id="MF_00274"/>
    </source>
</evidence>
<feature type="region of interest" description="Disordered" evidence="11">
    <location>
        <begin position="154"/>
        <end position="299"/>
    </location>
</feature>
<evidence type="ECO:0000259" key="14">
    <source>
        <dbReference type="PROSITE" id="PS51846"/>
    </source>
</evidence>
<keyword evidence="10" id="KW-0175">Coiled coil</keyword>
<evidence type="ECO:0000256" key="10">
    <source>
        <dbReference type="SAM" id="Coils"/>
    </source>
</evidence>
<sequence length="714" mass="77427">MKGFGDMLKQAQRMKRDFDELQERLAGERFEASAGGGTVRAVVDGKQLLKELKLDPALLAEPDVTLIEDLVLTAVGEAQRASEAKMHEALKKLTRAPDRGAGPAPEHRAQERPAAGAPPAARLARGRAAARGGHSRGEGARAFLQRVRQLRRRGSLRAVSRSRPRRLGGVRGRAAGRRAGLRAHRPVPRALPRAGRRALAARRHPSRAAPHPGAARAHAPGSCDGRRRRSCGRSRDPGDHPRHQPQRGGRGDRALPVEAADPARGARDAHRARRSDGLRPRVLRPRHPGPRPRGPARGRVGRTQALNAMFQPLLSPLWLLSVPVFVALNAFFVAAEFALVSVRWTRVEQLVGERKWGALSLRYAAEHLDDSLAAAQLGITFTSLALGWVGEPVIAHLFEPVFGAIPGPWGVAVTHTVAIAIAFLLITYMHVVLGEQVPKVIAIERAEDVGLFVAGPVVAFSRLARPFISVIRYSSTGVMRSLRLPPLPPAKLVHSVDELRMLVEETREAGVIPEDQASYMRNVLLISDKKVREVMVPREKVVTVSLSANEEEVLGTARVTAHTRMPVWDGNPDNIVGIVNTKDLFHLFSLKGLVILEDAMYPPIFAQPEQRVGWLLQTFKREKRQMAVVRDVWGRFLGIVTVEDILGEIVGEIEDEHDWRPAGAGRAFGAGGEPQAATAGPGAAGAPGTTVGGPPPTSDEVVPHGTLDRRGIVG</sequence>
<dbReference type="Pfam" id="PF00571">
    <property type="entry name" value="CBS"/>
    <property type="match status" value="2"/>
</dbReference>
<dbReference type="InterPro" id="IPR004401">
    <property type="entry name" value="YbaB/EbfC"/>
</dbReference>
<feature type="region of interest" description="Disordered" evidence="11">
    <location>
        <begin position="94"/>
        <end position="141"/>
    </location>
</feature>
<accession>A0A538T803</accession>
<feature type="compositionally biased region" description="Basic and acidic residues" evidence="11">
    <location>
        <begin position="233"/>
        <end position="242"/>
    </location>
</feature>
<feature type="compositionally biased region" description="Basic and acidic residues" evidence="11">
    <location>
        <begin position="264"/>
        <end position="279"/>
    </location>
</feature>
<feature type="coiled-coil region" evidence="10">
    <location>
        <begin position="4"/>
        <end position="31"/>
    </location>
</feature>
<dbReference type="SUPFAM" id="SSF54631">
    <property type="entry name" value="CBS-domain pair"/>
    <property type="match status" value="1"/>
</dbReference>
<dbReference type="AlphaFoldDB" id="A0A538T803"/>
<dbReference type="PROSITE" id="PS51846">
    <property type="entry name" value="CNNM"/>
    <property type="match status" value="1"/>
</dbReference>
<feature type="domain" description="CNNM transmembrane" evidence="14">
    <location>
        <begin position="311"/>
        <end position="516"/>
    </location>
</feature>
<dbReference type="InterPro" id="IPR036894">
    <property type="entry name" value="YbaB-like_sf"/>
</dbReference>
<keyword evidence="7" id="KW-0238">DNA-binding</keyword>
<dbReference type="Pfam" id="PF02575">
    <property type="entry name" value="YbaB_DNA_bd"/>
    <property type="match status" value="1"/>
</dbReference>